<evidence type="ECO:0000313" key="3">
    <source>
        <dbReference type="Proteomes" id="UP000324358"/>
    </source>
</evidence>
<gene>
    <name evidence="2" type="ORF">ES675_02740</name>
</gene>
<dbReference type="Proteomes" id="UP000324358">
    <property type="component" value="Unassembled WGS sequence"/>
</dbReference>
<feature type="domain" description="Glycosyl transferase family 1" evidence="1">
    <location>
        <begin position="183"/>
        <end position="318"/>
    </location>
</feature>
<dbReference type="CDD" id="cd03801">
    <property type="entry name" value="GT4_PimA-like"/>
    <property type="match status" value="1"/>
</dbReference>
<dbReference type="GO" id="GO:0016757">
    <property type="term" value="F:glycosyltransferase activity"/>
    <property type="evidence" value="ECO:0007669"/>
    <property type="project" value="InterPro"/>
</dbReference>
<comment type="caution">
    <text evidence="2">The sequence shown here is derived from an EMBL/GenBank/DDBJ whole genome shotgun (WGS) entry which is preliminary data.</text>
</comment>
<proteinExistence type="predicted"/>
<dbReference type="SUPFAM" id="SSF53756">
    <property type="entry name" value="UDP-Glycosyltransferase/glycogen phosphorylase"/>
    <property type="match status" value="1"/>
</dbReference>
<reference evidence="2 3" key="1">
    <citation type="submission" date="2019-08" db="EMBL/GenBank/DDBJ databases">
        <title>Genomes of Antarctic Bizionia species.</title>
        <authorList>
            <person name="Bowman J.P."/>
        </authorList>
    </citation>
    <scope>NUCLEOTIDE SEQUENCE [LARGE SCALE GENOMIC DNA]</scope>
    <source>
        <strain evidence="2 3">APA-1</strain>
    </source>
</reference>
<protein>
    <submittedName>
        <fullName evidence="2">Glycosyltransferase family 4 protein</fullName>
    </submittedName>
</protein>
<dbReference type="OrthoDB" id="1522162at2"/>
<keyword evidence="3" id="KW-1185">Reference proteome</keyword>
<organism evidence="2 3">
    <name type="scientific">Bizionia algoritergicola</name>
    <dbReference type="NCBI Taxonomy" id="291187"/>
    <lineage>
        <taxon>Bacteria</taxon>
        <taxon>Pseudomonadati</taxon>
        <taxon>Bacteroidota</taxon>
        <taxon>Flavobacteriia</taxon>
        <taxon>Flavobacteriales</taxon>
        <taxon>Flavobacteriaceae</taxon>
        <taxon>Bizionia</taxon>
    </lineage>
</organism>
<dbReference type="PANTHER" id="PTHR45947">
    <property type="entry name" value="SULFOQUINOVOSYL TRANSFERASE SQD2"/>
    <property type="match status" value="1"/>
</dbReference>
<evidence type="ECO:0000259" key="1">
    <source>
        <dbReference type="Pfam" id="PF00534"/>
    </source>
</evidence>
<dbReference type="InterPro" id="IPR050194">
    <property type="entry name" value="Glycosyltransferase_grp1"/>
</dbReference>
<dbReference type="Pfam" id="PF00534">
    <property type="entry name" value="Glycos_transf_1"/>
    <property type="match status" value="1"/>
</dbReference>
<keyword evidence="2" id="KW-0808">Transferase</keyword>
<evidence type="ECO:0000313" key="2">
    <source>
        <dbReference type="EMBL" id="TYB75067.1"/>
    </source>
</evidence>
<name>A0A5D0R0P9_9FLAO</name>
<dbReference type="PANTHER" id="PTHR45947:SF3">
    <property type="entry name" value="SULFOQUINOVOSYL TRANSFERASE SQD2"/>
    <property type="match status" value="1"/>
</dbReference>
<dbReference type="Gene3D" id="3.40.50.2000">
    <property type="entry name" value="Glycogen Phosphorylase B"/>
    <property type="match status" value="2"/>
</dbReference>
<dbReference type="AlphaFoldDB" id="A0A5D0R0P9"/>
<dbReference type="InterPro" id="IPR001296">
    <property type="entry name" value="Glyco_trans_1"/>
</dbReference>
<accession>A0A5D0R0P9</accession>
<sequence>MCSKSVKKSLLLINNAYPTIKHPKRGGYIKSIESCLIDANLEVDRVVLISEKKSIFNYIEFYMRLLFYNYKKYEYVYINHFPHLFIPLIFRFSSMKNIIINFHGGDIVHTNRYKKILNKISYFFIPSKGIFIVPSKYFKGIVLTEIPALQNRTFHVSPSGGVDLNIFKPLSIEKEIFSTINIGFASGFDINKGIEDLIILIECLNASKFNFHIIDYGKARDTYINQLKDLGNVFLYDMFEKDKMPEFYTKIDVLFFPSKSESLGLVAIESMSCGVPVIGPDDFALKNIIKNGVSGEKYNPRIKRDFINAMDKFLVNKSNYKTRDFVESLYSKKIVSEQFKTLFNS</sequence>
<dbReference type="EMBL" id="VSKL01000001">
    <property type="protein sequence ID" value="TYB75067.1"/>
    <property type="molecule type" value="Genomic_DNA"/>
</dbReference>